<evidence type="ECO:0008006" key="3">
    <source>
        <dbReference type="Google" id="ProtNLM"/>
    </source>
</evidence>
<dbReference type="Proteomes" id="UP000245934">
    <property type="component" value="Unassembled WGS sequence"/>
</dbReference>
<evidence type="ECO:0000313" key="2">
    <source>
        <dbReference type="Proteomes" id="UP000245934"/>
    </source>
</evidence>
<comment type="caution">
    <text evidence="1">The sequence shown here is derived from an EMBL/GenBank/DDBJ whole genome shotgun (WGS) entry which is preliminary data.</text>
</comment>
<organism evidence="1 2">
    <name type="scientific">Methanospirillum stamsii</name>
    <dbReference type="NCBI Taxonomy" id="1277351"/>
    <lineage>
        <taxon>Archaea</taxon>
        <taxon>Methanobacteriati</taxon>
        <taxon>Methanobacteriota</taxon>
        <taxon>Stenosarchaea group</taxon>
        <taxon>Methanomicrobia</taxon>
        <taxon>Methanomicrobiales</taxon>
        <taxon>Methanospirillaceae</taxon>
        <taxon>Methanospirillum</taxon>
    </lineage>
</organism>
<name>A0A2V2MVJ2_9EURY</name>
<reference evidence="1 2" key="1">
    <citation type="submission" date="2018-05" db="EMBL/GenBank/DDBJ databases">
        <title>Draft genome of Methanospirillum stamsii Pt1.</title>
        <authorList>
            <person name="Dueholm M.S."/>
            <person name="Nielsen P.H."/>
            <person name="Bakmann L.F."/>
            <person name="Otzen D.E."/>
        </authorList>
    </citation>
    <scope>NUCLEOTIDE SEQUENCE [LARGE SCALE GENOMIC DNA]</scope>
    <source>
        <strain evidence="1 2">Pt1</strain>
    </source>
</reference>
<dbReference type="EMBL" id="QGMZ01000028">
    <property type="protein sequence ID" value="PWR71912.1"/>
    <property type="molecule type" value="Genomic_DNA"/>
</dbReference>
<dbReference type="SUPFAM" id="SSF161187">
    <property type="entry name" value="YfgJ-like"/>
    <property type="match status" value="1"/>
</dbReference>
<sequence length="48" mass="5356">MPKESGPRPSSHPPVQNSMSICPFCGSELRFAKTTKFCPYCKENIKPV</sequence>
<evidence type="ECO:0000313" key="1">
    <source>
        <dbReference type="EMBL" id="PWR71912.1"/>
    </source>
</evidence>
<gene>
    <name evidence="1" type="ORF">DLD82_12920</name>
</gene>
<accession>A0A2V2MVJ2</accession>
<dbReference type="OrthoDB" id="53394at2157"/>
<protein>
    <recommendedName>
        <fullName evidence="3">Zinc-ribbon domain-containing protein</fullName>
    </recommendedName>
</protein>
<keyword evidence="2" id="KW-1185">Reference proteome</keyword>
<dbReference type="AlphaFoldDB" id="A0A2V2MVJ2"/>
<proteinExistence type="predicted"/>